<organism evidence="2 3">
    <name type="scientific">Chloroceryle aenea</name>
    <name type="common">American pygmy kingfisher</name>
    <dbReference type="NCBI Taxonomy" id="176938"/>
    <lineage>
        <taxon>Eukaryota</taxon>
        <taxon>Metazoa</taxon>
        <taxon>Chordata</taxon>
        <taxon>Craniata</taxon>
        <taxon>Vertebrata</taxon>
        <taxon>Euteleostomi</taxon>
        <taxon>Archelosauria</taxon>
        <taxon>Archosauria</taxon>
        <taxon>Dinosauria</taxon>
        <taxon>Saurischia</taxon>
        <taxon>Theropoda</taxon>
        <taxon>Coelurosauria</taxon>
        <taxon>Aves</taxon>
        <taxon>Neognathae</taxon>
        <taxon>Neoaves</taxon>
        <taxon>Telluraves</taxon>
        <taxon>Coraciimorphae</taxon>
        <taxon>Coraciiformes</taxon>
        <taxon>Cerylidae</taxon>
        <taxon>Chloroceryle</taxon>
    </lineage>
</organism>
<name>A0A7K9UL42_9AVES</name>
<dbReference type="OrthoDB" id="5974632at2759"/>
<comment type="caution">
    <text evidence="2">The sequence shown here is derived from an EMBL/GenBank/DDBJ whole genome shotgun (WGS) entry which is preliminary data.</text>
</comment>
<evidence type="ECO:0000313" key="2">
    <source>
        <dbReference type="EMBL" id="NXI60151.1"/>
    </source>
</evidence>
<dbReference type="PANTHER" id="PTHR14492:SF4">
    <property type="entry name" value="CILIOGENESIS AND PLANAR POLARITY EFFECTOR 1"/>
    <property type="match status" value="1"/>
</dbReference>
<dbReference type="GO" id="GO:0035869">
    <property type="term" value="C:ciliary transition zone"/>
    <property type="evidence" value="ECO:0007669"/>
    <property type="project" value="TreeGrafter"/>
</dbReference>
<dbReference type="Proteomes" id="UP000579406">
    <property type="component" value="Unassembled WGS sequence"/>
</dbReference>
<proteinExistence type="predicted"/>
<reference evidence="2 3" key="1">
    <citation type="submission" date="2019-09" db="EMBL/GenBank/DDBJ databases">
        <title>Bird 10,000 Genomes (B10K) Project - Family phase.</title>
        <authorList>
            <person name="Zhang G."/>
        </authorList>
    </citation>
    <scope>NUCLEOTIDE SEQUENCE [LARGE SCALE GENOMIC DNA]</scope>
    <source>
        <strain evidence="2">B10K-DU-001-61</strain>
        <tissue evidence="2">Muscle</tissue>
    </source>
</reference>
<keyword evidence="3" id="KW-1185">Reference proteome</keyword>
<feature type="non-terminal residue" evidence="2">
    <location>
        <position position="172"/>
    </location>
</feature>
<evidence type="ECO:0000313" key="3">
    <source>
        <dbReference type="Proteomes" id="UP000579406"/>
    </source>
</evidence>
<feature type="region of interest" description="Disordered" evidence="1">
    <location>
        <begin position="1"/>
        <end position="36"/>
    </location>
</feature>
<sequence length="172" mass="18770">LDTMREATPTSAELHCMASTGKKPAETQDASTNTHPVLKSYRDIGITAGNEVSEVQKNESVMSLPVSESSSAPEIQAPDMYLNLRLPTEVNERPLPSFLSDAPDTGEREYISVIDIEDSDILNDLPMIPESAEERATEHQNEEFEISSAAKLHHRAASVTNAIPPQALQKEG</sequence>
<feature type="non-terminal residue" evidence="2">
    <location>
        <position position="1"/>
    </location>
</feature>
<dbReference type="AlphaFoldDB" id="A0A7K9UL42"/>
<dbReference type="EMBL" id="VWZY01013005">
    <property type="protein sequence ID" value="NXI60151.1"/>
    <property type="molecule type" value="Genomic_DNA"/>
</dbReference>
<dbReference type="GO" id="GO:0060271">
    <property type="term" value="P:cilium assembly"/>
    <property type="evidence" value="ECO:0007669"/>
    <property type="project" value="TreeGrafter"/>
</dbReference>
<dbReference type="PANTHER" id="PTHR14492">
    <property type="entry name" value="JBTS17"/>
    <property type="match status" value="1"/>
</dbReference>
<gene>
    <name evidence="2" type="primary">Cplane1_1</name>
    <name evidence="2" type="ORF">CHLAEN_R03366</name>
</gene>
<protein>
    <submittedName>
        <fullName evidence="2">CPLN1 protein</fullName>
    </submittedName>
</protein>
<accession>A0A7K9UL42</accession>
<evidence type="ECO:0000256" key="1">
    <source>
        <dbReference type="SAM" id="MobiDB-lite"/>
    </source>
</evidence>
<dbReference type="InterPro" id="IPR028236">
    <property type="entry name" value="CPLANE1"/>
</dbReference>